<evidence type="ECO:0000313" key="13">
    <source>
        <dbReference type="Proteomes" id="UP001153954"/>
    </source>
</evidence>
<dbReference type="Proteomes" id="UP001153954">
    <property type="component" value="Unassembled WGS sequence"/>
</dbReference>
<dbReference type="GO" id="GO:0016887">
    <property type="term" value="F:ATP hydrolysis activity"/>
    <property type="evidence" value="ECO:0007669"/>
    <property type="project" value="InterPro"/>
</dbReference>
<evidence type="ECO:0000256" key="4">
    <source>
        <dbReference type="ARBA" id="ARBA00022737"/>
    </source>
</evidence>
<dbReference type="PANTHER" id="PTHR24223">
    <property type="entry name" value="ATP-BINDING CASSETTE SUB-FAMILY C"/>
    <property type="match status" value="1"/>
</dbReference>
<feature type="transmembrane region" description="Helical" evidence="9">
    <location>
        <begin position="743"/>
        <end position="767"/>
    </location>
</feature>
<dbReference type="GO" id="GO:0005524">
    <property type="term" value="F:ATP binding"/>
    <property type="evidence" value="ECO:0007669"/>
    <property type="project" value="UniProtKB-KW"/>
</dbReference>
<dbReference type="CDD" id="cd03250">
    <property type="entry name" value="ABCC_MRP_domain1"/>
    <property type="match status" value="1"/>
</dbReference>
<feature type="transmembrane region" description="Helical" evidence="9">
    <location>
        <begin position="232"/>
        <end position="252"/>
    </location>
</feature>
<evidence type="ECO:0000256" key="6">
    <source>
        <dbReference type="ARBA" id="ARBA00022840"/>
    </source>
</evidence>
<evidence type="ECO:0000256" key="3">
    <source>
        <dbReference type="ARBA" id="ARBA00022692"/>
    </source>
</evidence>
<gene>
    <name evidence="12" type="ORF">EEDITHA_LOCUS14846</name>
</gene>
<dbReference type="InterPro" id="IPR050173">
    <property type="entry name" value="ABC_transporter_C-like"/>
</dbReference>
<dbReference type="CDD" id="cd18579">
    <property type="entry name" value="ABC_6TM_ABCC_D1"/>
    <property type="match status" value="1"/>
</dbReference>
<evidence type="ECO:0000256" key="9">
    <source>
        <dbReference type="SAM" id="Phobius"/>
    </source>
</evidence>
<dbReference type="InterPro" id="IPR003593">
    <property type="entry name" value="AAA+_ATPase"/>
</dbReference>
<keyword evidence="13" id="KW-1185">Reference proteome</keyword>
<dbReference type="Pfam" id="PF00664">
    <property type="entry name" value="ABC_membrane"/>
    <property type="match status" value="1"/>
</dbReference>
<evidence type="ECO:0000259" key="11">
    <source>
        <dbReference type="PROSITE" id="PS50929"/>
    </source>
</evidence>
<dbReference type="AlphaFoldDB" id="A0AAU9UL43"/>
<dbReference type="PROSITE" id="PS50929">
    <property type="entry name" value="ABC_TM1F"/>
    <property type="match status" value="1"/>
</dbReference>
<feature type="transmembrane region" description="Helical" evidence="9">
    <location>
        <begin position="205"/>
        <end position="226"/>
    </location>
</feature>
<dbReference type="FunFam" id="1.20.1560.10:FF:000026">
    <property type="entry name" value="Multidrug resistance-associated protein lethal(2)03659"/>
    <property type="match status" value="1"/>
</dbReference>
<feature type="transmembrane region" description="Helical" evidence="9">
    <location>
        <begin position="131"/>
        <end position="148"/>
    </location>
</feature>
<dbReference type="InterPro" id="IPR003439">
    <property type="entry name" value="ABC_transporter-like_ATP-bd"/>
</dbReference>
<keyword evidence="4" id="KW-0677">Repeat</keyword>
<dbReference type="PROSITE" id="PS00211">
    <property type="entry name" value="ABC_TRANSPORTER_1"/>
    <property type="match status" value="1"/>
</dbReference>
<dbReference type="InterPro" id="IPR017871">
    <property type="entry name" value="ABC_transporter-like_CS"/>
</dbReference>
<dbReference type="Gene3D" id="3.40.50.300">
    <property type="entry name" value="P-loop containing nucleotide triphosphate hydrolases"/>
    <property type="match status" value="1"/>
</dbReference>
<keyword evidence="6" id="KW-0067">ATP-binding</keyword>
<dbReference type="FunFam" id="3.40.50.300:FF:000973">
    <property type="entry name" value="Multidrug resistance-associated protein 4"/>
    <property type="match status" value="1"/>
</dbReference>
<organism evidence="12 13">
    <name type="scientific">Euphydryas editha</name>
    <name type="common">Edith's checkerspot</name>
    <dbReference type="NCBI Taxonomy" id="104508"/>
    <lineage>
        <taxon>Eukaryota</taxon>
        <taxon>Metazoa</taxon>
        <taxon>Ecdysozoa</taxon>
        <taxon>Arthropoda</taxon>
        <taxon>Hexapoda</taxon>
        <taxon>Insecta</taxon>
        <taxon>Pterygota</taxon>
        <taxon>Neoptera</taxon>
        <taxon>Endopterygota</taxon>
        <taxon>Lepidoptera</taxon>
        <taxon>Glossata</taxon>
        <taxon>Ditrysia</taxon>
        <taxon>Papilionoidea</taxon>
        <taxon>Nymphalidae</taxon>
        <taxon>Nymphalinae</taxon>
        <taxon>Euphydryas</taxon>
    </lineage>
</organism>
<dbReference type="PANTHER" id="PTHR24223:SF415">
    <property type="entry name" value="FI20190P1"/>
    <property type="match status" value="1"/>
</dbReference>
<evidence type="ECO:0000256" key="1">
    <source>
        <dbReference type="ARBA" id="ARBA00004141"/>
    </source>
</evidence>
<evidence type="ECO:0000256" key="5">
    <source>
        <dbReference type="ARBA" id="ARBA00022741"/>
    </source>
</evidence>
<accession>A0AAU9UL43</accession>
<comment type="subcellular location">
    <subcellularLocation>
        <location evidence="1">Membrane</location>
        <topology evidence="1">Multi-pass membrane protein</topology>
    </subcellularLocation>
</comment>
<dbReference type="InterPro" id="IPR044746">
    <property type="entry name" value="ABCC_6TM_D1"/>
</dbReference>
<dbReference type="GO" id="GO:0016020">
    <property type="term" value="C:membrane"/>
    <property type="evidence" value="ECO:0007669"/>
    <property type="project" value="UniProtKB-SubCell"/>
</dbReference>
<proteinExistence type="predicted"/>
<dbReference type="GO" id="GO:0140359">
    <property type="term" value="F:ABC-type transporter activity"/>
    <property type="evidence" value="ECO:0007669"/>
    <property type="project" value="InterPro"/>
</dbReference>
<keyword evidence="8 9" id="KW-0472">Membrane</keyword>
<evidence type="ECO:0000256" key="2">
    <source>
        <dbReference type="ARBA" id="ARBA00022448"/>
    </source>
</evidence>
<dbReference type="InterPro" id="IPR036640">
    <property type="entry name" value="ABC1_TM_sf"/>
</dbReference>
<dbReference type="PROSITE" id="PS50893">
    <property type="entry name" value="ABC_TRANSPORTER_2"/>
    <property type="match status" value="1"/>
</dbReference>
<keyword evidence="3 9" id="KW-0812">Transmembrane</keyword>
<feature type="transmembrane region" description="Helical" evidence="9">
    <location>
        <begin position="317"/>
        <end position="340"/>
    </location>
</feature>
<dbReference type="Gene3D" id="1.20.1560.10">
    <property type="entry name" value="ABC transporter type 1, transmembrane domain"/>
    <property type="match status" value="1"/>
</dbReference>
<keyword evidence="2" id="KW-0813">Transport</keyword>
<evidence type="ECO:0000313" key="12">
    <source>
        <dbReference type="EMBL" id="CAH2099923.1"/>
    </source>
</evidence>
<evidence type="ECO:0000256" key="8">
    <source>
        <dbReference type="ARBA" id="ARBA00023136"/>
    </source>
</evidence>
<evidence type="ECO:0000259" key="10">
    <source>
        <dbReference type="PROSITE" id="PS50893"/>
    </source>
</evidence>
<dbReference type="EMBL" id="CAKOGL010000022">
    <property type="protein sequence ID" value="CAH2099923.1"/>
    <property type="molecule type" value="Genomic_DNA"/>
</dbReference>
<feature type="domain" description="ABC transporter" evidence="10">
    <location>
        <begin position="451"/>
        <end position="676"/>
    </location>
</feature>
<dbReference type="Pfam" id="PF00005">
    <property type="entry name" value="ABC_tran"/>
    <property type="match status" value="1"/>
</dbReference>
<dbReference type="SMART" id="SM00382">
    <property type="entry name" value="AAA"/>
    <property type="match status" value="1"/>
</dbReference>
<keyword evidence="7 9" id="KW-1133">Transmembrane helix</keyword>
<dbReference type="InterPro" id="IPR027417">
    <property type="entry name" value="P-loop_NTPase"/>
</dbReference>
<feature type="transmembrane region" description="Helical" evidence="9">
    <location>
        <begin position="85"/>
        <end position="111"/>
    </location>
</feature>
<dbReference type="SUPFAM" id="SSF90123">
    <property type="entry name" value="ABC transporter transmembrane region"/>
    <property type="match status" value="1"/>
</dbReference>
<feature type="domain" description="ABC transmembrane type-1" evidence="11">
    <location>
        <begin position="93"/>
        <end position="343"/>
    </location>
</feature>
<sequence>MEEKKEVNKKRSKPNILSKLFICWICPVLFKGNKRDVEEDDLIVPSKQYDSDRLGVKLERYWLEEYEKAIRDNRKPSLWKALTRAYWLAYLPGAILLLINTTARTVQPLLFSELLSYWSANPSQSITQEQAGYYAIGMLALNLVTALSQHHNTLFVNRFSLKMKVACSSLIYRKILRMSQVSITEVAAGKLVNLLSNDVARFDMAFMFLHYIWLVPVQLAVVMYFLYEAGGYAPFVGLFAVVLLILPIQAGLTKFTAIIRRTVAQRTDKRIKLMSEIINGIQVIKMYAWEKSFQHMVKIVRAFELVALRKSIFVRSVFIGFMMFAERSALFLTSLTYILSGNLLRADIIYPIKLFLGIVQLNLTFILPIAIASLSELFVSLGRIQNILTMDEREDLALLKKPTAPIIPSSLKEKMSTVDSNSIIARKYSTTENTRPSIVGPRPEGGSEYIVELSGVSASWDASKSPEEMTLKNITMHLRRGKLCAIIGSVGSGKSSFLQVLLRELPVTSGSLTVKGSMSYACQESWLFPATVRENILFGLPYDVNRYKEVCRVCSLLPDFKQFPYGDLSLVGERGVSLSGGQRARINLARSVYREADIYLLDDPLSAVDAKVGRQLFEGCIQNYLSGRTRILVTHQVHFLKAADFVIVLNEGSIKNMGSYDDLVKSEIEFSSIISNDKKNNVEDEAQKNDGQSVLERSLSRVSTKSEDDVRVEKEQILEAEERAKGNIKWTVIKEYFKSINSWFIVMMAFFFLLLTQAGATFSDYWISYWTNQVDIYEVSLQAGEEPGGININGEYITHLRFADYIVLMADLSIMLNDLDGVSRRVGLKLNMDKTKIMSNIHVAPIPISVGDSTLEIFSSTKKVNHQIQLGWAAFGKLKNVFSSVIRQCLKSKVFDQ</sequence>
<evidence type="ECO:0000256" key="7">
    <source>
        <dbReference type="ARBA" id="ARBA00022989"/>
    </source>
</evidence>
<dbReference type="SUPFAM" id="SSF52540">
    <property type="entry name" value="P-loop containing nucleoside triphosphate hydrolases"/>
    <property type="match status" value="1"/>
</dbReference>
<protein>
    <submittedName>
        <fullName evidence="12">Uncharacterized protein</fullName>
    </submittedName>
</protein>
<dbReference type="InterPro" id="IPR011527">
    <property type="entry name" value="ABC1_TM_dom"/>
</dbReference>
<name>A0AAU9UL43_EUPED</name>
<comment type="caution">
    <text evidence="12">The sequence shown here is derived from an EMBL/GenBank/DDBJ whole genome shotgun (WGS) entry which is preliminary data.</text>
</comment>
<feature type="transmembrane region" description="Helical" evidence="9">
    <location>
        <begin position="352"/>
        <end position="374"/>
    </location>
</feature>
<keyword evidence="5" id="KW-0547">Nucleotide-binding</keyword>
<reference evidence="12" key="1">
    <citation type="submission" date="2022-03" db="EMBL/GenBank/DDBJ databases">
        <authorList>
            <person name="Tunstrom K."/>
        </authorList>
    </citation>
    <scope>NUCLEOTIDE SEQUENCE</scope>
</reference>